<dbReference type="RefSeq" id="WP_013389169.1">
    <property type="nucleotide sequence ID" value="NC_014633.1"/>
</dbReference>
<keyword evidence="2" id="KW-0614">Plasmid</keyword>
<organism evidence="2 3">
    <name type="scientific">Ilyobacter polytropus (strain ATCC 51220 / DSM 2926 / LMG 16218 / CuHBu1)</name>
    <dbReference type="NCBI Taxonomy" id="572544"/>
    <lineage>
        <taxon>Bacteria</taxon>
        <taxon>Fusobacteriati</taxon>
        <taxon>Fusobacteriota</taxon>
        <taxon>Fusobacteriia</taxon>
        <taxon>Fusobacteriales</taxon>
        <taxon>Fusobacteriaceae</taxon>
        <taxon>Ilyobacter</taxon>
    </lineage>
</organism>
<feature type="transmembrane region" description="Helical" evidence="1">
    <location>
        <begin position="37"/>
        <end position="54"/>
    </location>
</feature>
<dbReference type="EMBL" id="CP002282">
    <property type="protein sequence ID" value="ADO84517.1"/>
    <property type="molecule type" value="Genomic_DNA"/>
</dbReference>
<dbReference type="AlphaFoldDB" id="E3HD41"/>
<dbReference type="Proteomes" id="UP000006875">
    <property type="component" value="Plasmid pILYOP01"/>
</dbReference>
<accession>E3HD41</accession>
<proteinExistence type="predicted"/>
<keyword evidence="1" id="KW-1133">Transmembrane helix</keyword>
<reference evidence="2 3" key="1">
    <citation type="journal article" date="2010" name="Stand. Genomic Sci.">
        <title>Complete genome sequence of Ilyobacter polytropus type strain (CuHbu1).</title>
        <authorList>
            <person name="Sikorski J."/>
            <person name="Chertkov O."/>
            <person name="Lapidus A."/>
            <person name="Nolan M."/>
            <person name="Lucas S."/>
            <person name="Del Rio T.G."/>
            <person name="Tice H."/>
            <person name="Cheng J.F."/>
            <person name="Tapia R."/>
            <person name="Han C."/>
            <person name="Goodwin L."/>
            <person name="Pitluck S."/>
            <person name="Liolios K."/>
            <person name="Ivanova N."/>
            <person name="Mavromatis K."/>
            <person name="Mikhailova N."/>
            <person name="Pati A."/>
            <person name="Chen A."/>
            <person name="Palaniappan K."/>
            <person name="Land M."/>
            <person name="Hauser L."/>
            <person name="Chang Y.J."/>
            <person name="Jeffries C.D."/>
            <person name="Brambilla E."/>
            <person name="Yasawong M."/>
            <person name="Rohde M."/>
            <person name="Pukall R."/>
            <person name="Spring S."/>
            <person name="Goker M."/>
            <person name="Woyke T."/>
            <person name="Bristow J."/>
            <person name="Eisen J.A."/>
            <person name="Markowitz V."/>
            <person name="Hugenholtz P."/>
            <person name="Kyrpides N.C."/>
            <person name="Klenk H.P."/>
        </authorList>
    </citation>
    <scope>NUCLEOTIDE SEQUENCE [LARGE SCALE GENOMIC DNA]</scope>
    <source>
        <strain evidence="3">ATCC 51220 / DSM 2926 / LMG 16218 / CuHBu1</strain>
        <plasmid evidence="3">pILYOP01</plasmid>
    </source>
</reference>
<feature type="transmembrane region" description="Helical" evidence="1">
    <location>
        <begin position="139"/>
        <end position="171"/>
    </location>
</feature>
<evidence type="ECO:0000313" key="3">
    <source>
        <dbReference type="Proteomes" id="UP000006875"/>
    </source>
</evidence>
<dbReference type="HOGENOM" id="CLU_1480147_0_0_0"/>
<geneLocation type="plasmid" evidence="2 3">
    <name>pILYOP01</name>
</geneLocation>
<keyword evidence="1" id="KW-0812">Transmembrane</keyword>
<keyword evidence="3" id="KW-1185">Reference proteome</keyword>
<evidence type="ECO:0000256" key="1">
    <source>
        <dbReference type="SAM" id="Phobius"/>
    </source>
</evidence>
<keyword evidence="1" id="KW-0472">Membrane</keyword>
<protein>
    <submittedName>
        <fullName evidence="2">Uncharacterized protein</fullName>
    </submittedName>
</protein>
<gene>
    <name evidence="2" type="ordered locus">Ilyop_2762</name>
</gene>
<feature type="transmembrane region" description="Helical" evidence="1">
    <location>
        <begin position="74"/>
        <end position="92"/>
    </location>
</feature>
<evidence type="ECO:0000313" key="2">
    <source>
        <dbReference type="EMBL" id="ADO84517.1"/>
    </source>
</evidence>
<feature type="transmembrane region" description="Helical" evidence="1">
    <location>
        <begin position="99"/>
        <end position="119"/>
    </location>
</feature>
<name>E3HD41_ILYPC</name>
<dbReference type="KEGG" id="ipo:Ilyop_2762"/>
<sequence>MKEVSLNVMKQICFFYGGYNLVLQSLQITKESQRPPFWFITMGTFISVLIFTFIMLRFKEELNNKLHSFKMNKIINLMICLTIAGHGGMILAKSYPMQLFWFQLAFGVADLILLVIYAVSLKRLDAPLELLVKLKDLPLYTNCILTAVLMALSLIGIVISIFLISLSYFILGGIFADLEEIS</sequence>